<dbReference type="GO" id="GO:0000215">
    <property type="term" value="F:tRNA 2'-phosphotransferase activity"/>
    <property type="evidence" value="ECO:0007669"/>
    <property type="project" value="UniProtKB-EC"/>
</dbReference>
<dbReference type="InterPro" id="IPR042081">
    <property type="entry name" value="RNA_2'-PTrans_C"/>
</dbReference>
<evidence type="ECO:0000256" key="4">
    <source>
        <dbReference type="ARBA" id="ARBA00022679"/>
    </source>
</evidence>
<sequence length="319" mass="34674">MDSGRGGRGGRGRRGNRGGEDRDVRLSKSMSYALRHGANQMGLQMGTDGFVFVEELLAHPQFRSYSLEDVERVVATNDKQRFKLLPHPEDGRLQIRASQGHSVQVMDLELKPVIAGSSDCPAEAVHGSYLRNWSSIQEQGLSRMKRTHIHLALGLPGEKAVISGMRKDCDLAVYIDVPKALADGIEFFWSDNGVLLTAGDAEGKLLPKYFSRALRLRPTILESIVASGQLVEKLLIESVALRTTACRHENVASNKLMNDFAVSSHTGKSNVDVAFKLNSHLEECVAVGTRAGLLHSQEGADALDLTLETAVGQTLAFGG</sequence>
<dbReference type="Pfam" id="PF01885">
    <property type="entry name" value="PTS_2-RNA"/>
    <property type="match status" value="1"/>
</dbReference>
<dbReference type="Gene3D" id="1.10.10.970">
    <property type="entry name" value="RNA 2'-phosphotransferase, Tpt1/KptA family, N-terminal domain"/>
    <property type="match status" value="1"/>
</dbReference>
<name>A0A5J5D7B5_9PERO</name>
<comment type="caution">
    <text evidence="8">The sequence shown here is derived from an EMBL/GenBank/DDBJ whole genome shotgun (WGS) entry which is preliminary data.</text>
</comment>
<evidence type="ECO:0000313" key="9">
    <source>
        <dbReference type="Proteomes" id="UP000327493"/>
    </source>
</evidence>
<dbReference type="Proteomes" id="UP000327493">
    <property type="component" value="Chromosome 10"/>
</dbReference>
<comment type="catalytic activity">
    <reaction evidence="6">
        <text>2'-phospho-[ligated tRNA] + NAD(+) = mature tRNA + ADP-alpha-D-ribose 1'',2''-cyclic phosphate + nicotinamide</text>
        <dbReference type="Rhea" id="RHEA:23324"/>
        <dbReference type="Rhea" id="RHEA-COMP:11106"/>
        <dbReference type="Rhea" id="RHEA-COMP:11107"/>
        <dbReference type="ChEBI" id="CHEBI:17154"/>
        <dbReference type="ChEBI" id="CHEBI:57540"/>
        <dbReference type="ChEBI" id="CHEBI:76596"/>
        <dbReference type="ChEBI" id="CHEBI:82883"/>
        <dbReference type="ChEBI" id="CHEBI:85027"/>
        <dbReference type="EC" id="2.7.1.160"/>
    </reaction>
</comment>
<keyword evidence="5" id="KW-0520">NAD</keyword>
<dbReference type="SUPFAM" id="SSF56399">
    <property type="entry name" value="ADP-ribosylation"/>
    <property type="match status" value="1"/>
</dbReference>
<dbReference type="PANTHER" id="PTHR12684:SF2">
    <property type="entry name" value="TRNA 2'-PHOSPHOTRANSFERASE 1"/>
    <property type="match status" value="1"/>
</dbReference>
<evidence type="ECO:0000256" key="6">
    <source>
        <dbReference type="ARBA" id="ARBA00047949"/>
    </source>
</evidence>
<keyword evidence="4" id="KW-0808">Transferase</keyword>
<evidence type="ECO:0000256" key="3">
    <source>
        <dbReference type="ARBA" id="ARBA00012007"/>
    </source>
</evidence>
<dbReference type="GO" id="GO:0006388">
    <property type="term" value="P:tRNA splicing, via endonucleolytic cleavage and ligation"/>
    <property type="evidence" value="ECO:0007669"/>
    <property type="project" value="TreeGrafter"/>
</dbReference>
<dbReference type="PANTHER" id="PTHR12684">
    <property type="entry name" value="PUTATIVE PHOSPHOTRANSFERASE"/>
    <property type="match status" value="1"/>
</dbReference>
<accession>A0A5J5D7B5</accession>
<dbReference type="InterPro" id="IPR002745">
    <property type="entry name" value="Ptrans_KptA/Tpt1"/>
</dbReference>
<dbReference type="InterPro" id="IPR042080">
    <property type="entry name" value="RNA_2'-PTrans_N"/>
</dbReference>
<feature type="non-terminal residue" evidence="8">
    <location>
        <position position="319"/>
    </location>
</feature>
<dbReference type="Gene3D" id="3.20.170.30">
    <property type="match status" value="1"/>
</dbReference>
<protein>
    <recommendedName>
        <fullName evidence="3">2'-phosphotransferase</fullName>
        <ecNumber evidence="3">2.7.1.160</ecNumber>
    </recommendedName>
</protein>
<dbReference type="AlphaFoldDB" id="A0A5J5D7B5"/>
<dbReference type="EC" id="2.7.1.160" evidence="3"/>
<proteinExistence type="inferred from homology"/>
<feature type="region of interest" description="Disordered" evidence="7">
    <location>
        <begin position="1"/>
        <end position="25"/>
    </location>
</feature>
<dbReference type="EMBL" id="VOFY01000010">
    <property type="protein sequence ID" value="KAA8588830.1"/>
    <property type="molecule type" value="Genomic_DNA"/>
</dbReference>
<evidence type="ECO:0000256" key="5">
    <source>
        <dbReference type="ARBA" id="ARBA00023027"/>
    </source>
</evidence>
<keyword evidence="9" id="KW-1185">Reference proteome</keyword>
<evidence type="ECO:0000256" key="2">
    <source>
        <dbReference type="ARBA" id="ARBA00009836"/>
    </source>
</evidence>
<gene>
    <name evidence="8" type="ORF">FQN60_010175</name>
</gene>
<comment type="function">
    <text evidence="1">Catalyzes the last step of tRNA splicing, the transfer of the splice junction 2'-phosphate from ligated tRNA to NAD to produce ADP-ribose 1''-2'' cyclic phosphate.</text>
</comment>
<comment type="similarity">
    <text evidence="2">Belongs to the KptA/TPT1 family.</text>
</comment>
<evidence type="ECO:0000256" key="7">
    <source>
        <dbReference type="SAM" id="MobiDB-lite"/>
    </source>
</evidence>
<evidence type="ECO:0000256" key="1">
    <source>
        <dbReference type="ARBA" id="ARBA00003343"/>
    </source>
</evidence>
<evidence type="ECO:0000313" key="8">
    <source>
        <dbReference type="EMBL" id="KAA8588830.1"/>
    </source>
</evidence>
<reference evidence="8 9" key="1">
    <citation type="submission" date="2019-08" db="EMBL/GenBank/DDBJ databases">
        <title>A chromosome-level genome assembly, high-density linkage maps, and genome scans reveal the genomic architecture of hybrid incompatibilities underlying speciation via character displacement in darters (Percidae: Etheostominae).</title>
        <authorList>
            <person name="Moran R.L."/>
            <person name="Catchen J.M."/>
            <person name="Fuller R.C."/>
        </authorList>
    </citation>
    <scope>NUCLEOTIDE SEQUENCE [LARGE SCALE GENOMIC DNA]</scope>
    <source>
        <strain evidence="8">EspeVRDwgs_2016</strain>
        <tissue evidence="8">Muscle</tissue>
    </source>
</reference>
<organism evidence="8 9">
    <name type="scientific">Etheostoma spectabile</name>
    <name type="common">orangethroat darter</name>
    <dbReference type="NCBI Taxonomy" id="54343"/>
    <lineage>
        <taxon>Eukaryota</taxon>
        <taxon>Metazoa</taxon>
        <taxon>Chordata</taxon>
        <taxon>Craniata</taxon>
        <taxon>Vertebrata</taxon>
        <taxon>Euteleostomi</taxon>
        <taxon>Actinopterygii</taxon>
        <taxon>Neopterygii</taxon>
        <taxon>Teleostei</taxon>
        <taxon>Neoteleostei</taxon>
        <taxon>Acanthomorphata</taxon>
        <taxon>Eupercaria</taxon>
        <taxon>Perciformes</taxon>
        <taxon>Percoidei</taxon>
        <taxon>Percidae</taxon>
        <taxon>Etheostomatinae</taxon>
        <taxon>Etheostoma</taxon>
    </lineage>
</organism>